<dbReference type="InterPro" id="IPR013217">
    <property type="entry name" value="Methyltransf_12"/>
</dbReference>
<reference evidence="3" key="1">
    <citation type="submission" date="2017-04" db="EMBL/GenBank/DDBJ databases">
        <title>Comparative genomics and description of representatives of a novel lineage of planctomycetes thriving in anoxic sediments.</title>
        <authorList>
            <person name="Spring S."/>
            <person name="Bunk B."/>
            <person name="Sproer C."/>
        </authorList>
    </citation>
    <scope>NUCLEOTIDE SEQUENCE [LARGE SCALE GENOMIC DNA]</scope>
    <source>
        <strain evidence="3">ST-PulAB-D4</strain>
    </source>
</reference>
<name>A0A1W6LMZ5_9BACT</name>
<dbReference type="RefSeq" id="WP_085755786.1">
    <property type="nucleotide sequence ID" value="NZ_CP021023.1"/>
</dbReference>
<dbReference type="GO" id="GO:0008168">
    <property type="term" value="F:methyltransferase activity"/>
    <property type="evidence" value="ECO:0007669"/>
    <property type="project" value="UniProtKB-KW"/>
</dbReference>
<protein>
    <submittedName>
        <fullName evidence="2">23S rRNA methyltransferase A</fullName>
    </submittedName>
</protein>
<organism evidence="2 3">
    <name type="scientific">Sedimentisphaera salicampi</name>
    <dbReference type="NCBI Taxonomy" id="1941349"/>
    <lineage>
        <taxon>Bacteria</taxon>
        <taxon>Pseudomonadati</taxon>
        <taxon>Planctomycetota</taxon>
        <taxon>Phycisphaerae</taxon>
        <taxon>Sedimentisphaerales</taxon>
        <taxon>Sedimentisphaeraceae</taxon>
        <taxon>Sedimentisphaera</taxon>
    </lineage>
</organism>
<keyword evidence="2" id="KW-0808">Transferase</keyword>
<dbReference type="Gene3D" id="3.40.50.150">
    <property type="entry name" value="Vaccinia Virus protein VP39"/>
    <property type="match status" value="1"/>
</dbReference>
<evidence type="ECO:0000259" key="1">
    <source>
        <dbReference type="Pfam" id="PF08242"/>
    </source>
</evidence>
<dbReference type="Proteomes" id="UP000193334">
    <property type="component" value="Chromosome"/>
</dbReference>
<sequence>MNAKLKEIFKLPFKPYWALRKKLRTVYLPKKYWNDLHSSKDIDSLRRVGYKNRSEEENRAMYEKARQTFLGFCKECGVDFSASKVLEIGCGTGFYTDIIRSQGCRQYTGIDISRVTIKQLRKKYRGCKFKTLDAAQGKLREKFDVIVMIDVTQHIVGEKKFASAMKNIDQMLTTGGVFIVTSWLSEQIIQNRYYEVKRPLSCYKQAFPKYNFSKPEPFRDKYIFSIFKQS</sequence>
<dbReference type="STRING" id="1941349.STSP1_01508"/>
<dbReference type="GO" id="GO:0032259">
    <property type="term" value="P:methylation"/>
    <property type="evidence" value="ECO:0007669"/>
    <property type="project" value="UniProtKB-KW"/>
</dbReference>
<keyword evidence="2" id="KW-0489">Methyltransferase</keyword>
<gene>
    <name evidence="2" type="ORF">STSP1_01508</name>
</gene>
<dbReference type="PANTHER" id="PTHR43861">
    <property type="entry name" value="TRANS-ACONITATE 2-METHYLTRANSFERASE-RELATED"/>
    <property type="match status" value="1"/>
</dbReference>
<feature type="domain" description="Methyltransferase type 12" evidence="1">
    <location>
        <begin position="86"/>
        <end position="178"/>
    </location>
</feature>
<dbReference type="Pfam" id="PF08242">
    <property type="entry name" value="Methyltransf_12"/>
    <property type="match status" value="1"/>
</dbReference>
<evidence type="ECO:0000313" key="2">
    <source>
        <dbReference type="EMBL" id="ARN57113.1"/>
    </source>
</evidence>
<dbReference type="KEGG" id="pbp:STSP1_01508"/>
<dbReference type="AlphaFoldDB" id="A0A1W6LMZ5"/>
<dbReference type="EMBL" id="CP021023">
    <property type="protein sequence ID" value="ARN57113.1"/>
    <property type="molecule type" value="Genomic_DNA"/>
</dbReference>
<dbReference type="CDD" id="cd02440">
    <property type="entry name" value="AdoMet_MTases"/>
    <property type="match status" value="1"/>
</dbReference>
<evidence type="ECO:0000313" key="3">
    <source>
        <dbReference type="Proteomes" id="UP000193334"/>
    </source>
</evidence>
<keyword evidence="3" id="KW-1185">Reference proteome</keyword>
<dbReference type="SUPFAM" id="SSF53335">
    <property type="entry name" value="S-adenosyl-L-methionine-dependent methyltransferases"/>
    <property type="match status" value="1"/>
</dbReference>
<proteinExistence type="predicted"/>
<dbReference type="InterPro" id="IPR029063">
    <property type="entry name" value="SAM-dependent_MTases_sf"/>
</dbReference>
<accession>A0A1W6LMZ5</accession>